<dbReference type="Proteomes" id="UP000677228">
    <property type="component" value="Unassembled WGS sequence"/>
</dbReference>
<evidence type="ECO:0000313" key="4">
    <source>
        <dbReference type="EMBL" id="CAF3790713.1"/>
    </source>
</evidence>
<name>A0A815CNV3_9BILA</name>
<keyword evidence="6" id="KW-1185">Reference proteome</keyword>
<dbReference type="Proteomes" id="UP000682733">
    <property type="component" value="Unassembled WGS sequence"/>
</dbReference>
<reference evidence="3" key="1">
    <citation type="submission" date="2021-02" db="EMBL/GenBank/DDBJ databases">
        <authorList>
            <person name="Nowell W R."/>
        </authorList>
    </citation>
    <scope>NUCLEOTIDE SEQUENCE</scope>
</reference>
<dbReference type="InterPro" id="IPR011990">
    <property type="entry name" value="TPR-like_helical_dom_sf"/>
</dbReference>
<evidence type="ECO:0000256" key="1">
    <source>
        <dbReference type="SAM" id="MobiDB-lite"/>
    </source>
</evidence>
<sequence>MYNDTDQVLEQYGMALSENNDNDDNQRKFLLNYKLGVYNKNQNYNTDAEQRYALALQFQSDATIEKIIQNKVKTLKPFEQEATEDDGDNHSITSNMTNKTQRVSTTVSNTSSFDLAEGYCELGDYEEALSHYKTHIKEQTEKLEEKSLIDTPTIDTETNTYLWEYIPHLLIQKITHLEMNEITTTSDSDKLESLIKSYIKCGELSIITDNVCEGVQNYISAFYLCTKLYDTDASLIQSVDELCEKLADLGQDYIIEHYKESSHDDGVWINLKIGAKNRANEDYLNSITNYMNARELLSVEENPIIDAAINYSILEILNTNYYANDEHKTFVYNINIDPKWSIFDRILIYRLLVALMNEFEDKDKETYFKDLLYQTQMEANGPILHGSYYDSSLLCIGHVLTQADDYSSAISYWNKIRELKEQMLSLPVIDIIHSADSTFIDIYNEVKLLNNNFLSYIISIAKSYNTIGNYNVRDGDDDMKLGDEEVTDEKIKLQHYERALTCYNTAKTNYNSASIIARKLKQSQVNETRQFTDDEVNEKIKQITEKIPKPNDDEMSSDDDESSS</sequence>
<dbReference type="Proteomes" id="UP000663829">
    <property type="component" value="Unassembled WGS sequence"/>
</dbReference>
<feature type="compositionally biased region" description="Basic and acidic residues" evidence="1">
    <location>
        <begin position="542"/>
        <end position="552"/>
    </location>
</feature>
<dbReference type="EMBL" id="CAJOBA010007036">
    <property type="protein sequence ID" value="CAF3790713.1"/>
    <property type="molecule type" value="Genomic_DNA"/>
</dbReference>
<dbReference type="EMBL" id="CAJNOQ010011853">
    <property type="protein sequence ID" value="CAF1286580.1"/>
    <property type="molecule type" value="Genomic_DNA"/>
</dbReference>
<evidence type="ECO:0000313" key="6">
    <source>
        <dbReference type="Proteomes" id="UP000663829"/>
    </source>
</evidence>
<feature type="region of interest" description="Disordered" evidence="1">
    <location>
        <begin position="542"/>
        <end position="564"/>
    </location>
</feature>
<feature type="compositionally biased region" description="Acidic residues" evidence="1">
    <location>
        <begin position="553"/>
        <end position="564"/>
    </location>
</feature>
<proteinExistence type="predicted"/>
<protein>
    <submittedName>
        <fullName evidence="3">Uncharacterized protein</fullName>
    </submittedName>
</protein>
<organism evidence="3 6">
    <name type="scientific">Didymodactylos carnosus</name>
    <dbReference type="NCBI Taxonomy" id="1234261"/>
    <lineage>
        <taxon>Eukaryota</taxon>
        <taxon>Metazoa</taxon>
        <taxon>Spiralia</taxon>
        <taxon>Gnathifera</taxon>
        <taxon>Rotifera</taxon>
        <taxon>Eurotatoria</taxon>
        <taxon>Bdelloidea</taxon>
        <taxon>Philodinida</taxon>
        <taxon>Philodinidae</taxon>
        <taxon>Didymodactylos</taxon>
    </lineage>
</organism>
<evidence type="ECO:0000313" key="3">
    <source>
        <dbReference type="EMBL" id="CAF1286580.1"/>
    </source>
</evidence>
<dbReference type="Proteomes" id="UP000681722">
    <property type="component" value="Unassembled WGS sequence"/>
</dbReference>
<evidence type="ECO:0000313" key="5">
    <source>
        <dbReference type="EMBL" id="CAF4087863.1"/>
    </source>
</evidence>
<dbReference type="AlphaFoldDB" id="A0A815CNV3"/>
<feature type="compositionally biased region" description="Polar residues" evidence="1">
    <location>
        <begin position="90"/>
        <end position="103"/>
    </location>
</feature>
<dbReference type="EMBL" id="CAJNOK010007026">
    <property type="protein sequence ID" value="CAF1022135.1"/>
    <property type="molecule type" value="Genomic_DNA"/>
</dbReference>
<accession>A0A815CNV3</accession>
<gene>
    <name evidence="3" type="ORF">GPM918_LOCUS27817</name>
    <name evidence="2" type="ORF">OVA965_LOCUS15557</name>
    <name evidence="5" type="ORF">SRO942_LOCUS28216</name>
    <name evidence="4" type="ORF">TMI583_LOCUS15565</name>
</gene>
<dbReference type="EMBL" id="CAJOBC010030504">
    <property type="protein sequence ID" value="CAF4087863.1"/>
    <property type="molecule type" value="Genomic_DNA"/>
</dbReference>
<comment type="caution">
    <text evidence="3">The sequence shown here is derived from an EMBL/GenBank/DDBJ whole genome shotgun (WGS) entry which is preliminary data.</text>
</comment>
<evidence type="ECO:0000313" key="2">
    <source>
        <dbReference type="EMBL" id="CAF1022135.1"/>
    </source>
</evidence>
<feature type="region of interest" description="Disordered" evidence="1">
    <location>
        <begin position="80"/>
        <end position="103"/>
    </location>
</feature>
<dbReference type="SUPFAM" id="SSF48452">
    <property type="entry name" value="TPR-like"/>
    <property type="match status" value="1"/>
</dbReference>